<dbReference type="Proteomes" id="UP000593567">
    <property type="component" value="Unassembled WGS sequence"/>
</dbReference>
<keyword evidence="3" id="KW-1185">Reference proteome</keyword>
<protein>
    <submittedName>
        <fullName evidence="2">Uncharacterized protein</fullName>
    </submittedName>
</protein>
<reference evidence="2" key="1">
    <citation type="submission" date="2020-06" db="EMBL/GenBank/DDBJ databases">
        <title>Draft genome of Bugula neritina, a colonial animal packing powerful symbionts and potential medicines.</title>
        <authorList>
            <person name="Rayko M."/>
        </authorList>
    </citation>
    <scope>NUCLEOTIDE SEQUENCE [LARGE SCALE GENOMIC DNA]</scope>
    <source>
        <strain evidence="2">Kwan_BN1</strain>
    </source>
</reference>
<sequence length="115" mass="12951">MNRVAVSVVNQDIVSVSHTPLCATYLHLSSPASEQCTHVNRCHCHHSYHLKQRQNLQPSISLTPQLPALLLLTLVYLTTFLLCLTLRHSLHHILGKVGTTLVIFWCSQLYLVQGE</sequence>
<feature type="transmembrane region" description="Helical" evidence="1">
    <location>
        <begin position="66"/>
        <end position="86"/>
    </location>
</feature>
<gene>
    <name evidence="2" type="ORF">EB796_021331</name>
</gene>
<dbReference type="EMBL" id="VXIV02003179">
    <property type="protein sequence ID" value="KAF6020359.1"/>
    <property type="molecule type" value="Genomic_DNA"/>
</dbReference>
<dbReference type="AlphaFoldDB" id="A0A7J7J2H7"/>
<evidence type="ECO:0000256" key="1">
    <source>
        <dbReference type="SAM" id="Phobius"/>
    </source>
</evidence>
<name>A0A7J7J2H7_BUGNE</name>
<feature type="transmembrane region" description="Helical" evidence="1">
    <location>
        <begin position="93"/>
        <end position="112"/>
    </location>
</feature>
<keyword evidence="1" id="KW-0812">Transmembrane</keyword>
<accession>A0A7J7J2H7</accession>
<organism evidence="2 3">
    <name type="scientific">Bugula neritina</name>
    <name type="common">Brown bryozoan</name>
    <name type="synonym">Sertularia neritina</name>
    <dbReference type="NCBI Taxonomy" id="10212"/>
    <lineage>
        <taxon>Eukaryota</taxon>
        <taxon>Metazoa</taxon>
        <taxon>Spiralia</taxon>
        <taxon>Lophotrochozoa</taxon>
        <taxon>Bryozoa</taxon>
        <taxon>Gymnolaemata</taxon>
        <taxon>Cheilostomatida</taxon>
        <taxon>Flustrina</taxon>
        <taxon>Buguloidea</taxon>
        <taxon>Bugulidae</taxon>
        <taxon>Bugula</taxon>
    </lineage>
</organism>
<keyword evidence="1" id="KW-1133">Transmembrane helix</keyword>
<comment type="caution">
    <text evidence="2">The sequence shown here is derived from an EMBL/GenBank/DDBJ whole genome shotgun (WGS) entry which is preliminary data.</text>
</comment>
<evidence type="ECO:0000313" key="3">
    <source>
        <dbReference type="Proteomes" id="UP000593567"/>
    </source>
</evidence>
<evidence type="ECO:0000313" key="2">
    <source>
        <dbReference type="EMBL" id="KAF6020359.1"/>
    </source>
</evidence>
<keyword evidence="1" id="KW-0472">Membrane</keyword>
<proteinExistence type="predicted"/>